<evidence type="ECO:0000256" key="1">
    <source>
        <dbReference type="SAM" id="MobiDB-lite"/>
    </source>
</evidence>
<dbReference type="Proteomes" id="UP001642360">
    <property type="component" value="Unassembled WGS sequence"/>
</dbReference>
<proteinExistence type="predicted"/>
<name>A0ABC8RL71_9AQUA</name>
<organism evidence="2 3">
    <name type="scientific">Ilex paraguariensis</name>
    <name type="common">yerba mate</name>
    <dbReference type="NCBI Taxonomy" id="185542"/>
    <lineage>
        <taxon>Eukaryota</taxon>
        <taxon>Viridiplantae</taxon>
        <taxon>Streptophyta</taxon>
        <taxon>Embryophyta</taxon>
        <taxon>Tracheophyta</taxon>
        <taxon>Spermatophyta</taxon>
        <taxon>Magnoliopsida</taxon>
        <taxon>eudicotyledons</taxon>
        <taxon>Gunneridae</taxon>
        <taxon>Pentapetalae</taxon>
        <taxon>asterids</taxon>
        <taxon>campanulids</taxon>
        <taxon>Aquifoliales</taxon>
        <taxon>Aquifoliaceae</taxon>
        <taxon>Ilex</taxon>
    </lineage>
</organism>
<accession>A0ABC8RL71</accession>
<dbReference type="EMBL" id="CAUOFW020001502">
    <property type="protein sequence ID" value="CAK9145716.1"/>
    <property type="molecule type" value="Genomic_DNA"/>
</dbReference>
<gene>
    <name evidence="2" type="ORF">ILEXP_LOCUS13532</name>
</gene>
<dbReference type="AlphaFoldDB" id="A0ABC8RL71"/>
<evidence type="ECO:0000313" key="2">
    <source>
        <dbReference type="EMBL" id="CAK9145716.1"/>
    </source>
</evidence>
<sequence>MKIWGQLWHKKMSAARRPHGESFVSPHQIRQPSANRHLFGGGLCRSTFEWVGAYRSTPPRGRSLPVNRSLPESAT</sequence>
<comment type="caution">
    <text evidence="2">The sequence shown here is derived from an EMBL/GenBank/DDBJ whole genome shotgun (WGS) entry which is preliminary data.</text>
</comment>
<reference evidence="2 3" key="1">
    <citation type="submission" date="2024-02" db="EMBL/GenBank/DDBJ databases">
        <authorList>
            <person name="Vignale AGUSTIN F."/>
            <person name="Sosa J E."/>
            <person name="Modenutti C."/>
        </authorList>
    </citation>
    <scope>NUCLEOTIDE SEQUENCE [LARGE SCALE GENOMIC DNA]</scope>
</reference>
<evidence type="ECO:0000313" key="3">
    <source>
        <dbReference type="Proteomes" id="UP001642360"/>
    </source>
</evidence>
<keyword evidence="3" id="KW-1185">Reference proteome</keyword>
<protein>
    <submittedName>
        <fullName evidence="2">Uncharacterized protein</fullName>
    </submittedName>
</protein>
<feature type="region of interest" description="Disordered" evidence="1">
    <location>
        <begin position="56"/>
        <end position="75"/>
    </location>
</feature>